<dbReference type="AlphaFoldDB" id="A0ABD3DJH3"/>
<reference evidence="3" key="1">
    <citation type="journal article" date="2024" name="IScience">
        <title>Strigolactones Initiate the Formation of Haustorium-like Structures in Castilleja.</title>
        <authorList>
            <person name="Buerger M."/>
            <person name="Peterson D."/>
            <person name="Chory J."/>
        </authorList>
    </citation>
    <scope>NUCLEOTIDE SEQUENCE [LARGE SCALE GENOMIC DNA]</scope>
</reference>
<keyword evidence="3" id="KW-1185">Reference proteome</keyword>
<proteinExistence type="predicted"/>
<organism evidence="2 3">
    <name type="scientific">Castilleja foliolosa</name>
    <dbReference type="NCBI Taxonomy" id="1961234"/>
    <lineage>
        <taxon>Eukaryota</taxon>
        <taxon>Viridiplantae</taxon>
        <taxon>Streptophyta</taxon>
        <taxon>Embryophyta</taxon>
        <taxon>Tracheophyta</taxon>
        <taxon>Spermatophyta</taxon>
        <taxon>Magnoliopsida</taxon>
        <taxon>eudicotyledons</taxon>
        <taxon>Gunneridae</taxon>
        <taxon>Pentapetalae</taxon>
        <taxon>asterids</taxon>
        <taxon>lamiids</taxon>
        <taxon>Lamiales</taxon>
        <taxon>Orobanchaceae</taxon>
        <taxon>Pedicularideae</taxon>
        <taxon>Castillejinae</taxon>
        <taxon>Castilleja</taxon>
    </lineage>
</organism>
<dbReference type="Proteomes" id="UP001632038">
    <property type="component" value="Unassembled WGS sequence"/>
</dbReference>
<evidence type="ECO:0000259" key="1">
    <source>
        <dbReference type="Pfam" id="PF03478"/>
    </source>
</evidence>
<comment type="caution">
    <text evidence="2">The sequence shown here is derived from an EMBL/GenBank/DDBJ whole genome shotgun (WGS) entry which is preliminary data.</text>
</comment>
<evidence type="ECO:0000313" key="2">
    <source>
        <dbReference type="EMBL" id="KAL3641169.1"/>
    </source>
</evidence>
<name>A0ABD3DJH3_9LAMI</name>
<gene>
    <name evidence="2" type="ORF">CASFOL_016137</name>
</gene>
<protein>
    <recommendedName>
        <fullName evidence="1">KIB1-4 beta-propeller domain-containing protein</fullName>
    </recommendedName>
</protein>
<dbReference type="PANTHER" id="PTHR40891">
    <property type="entry name" value="DUF295 DOMAIN-CONTAINING PROTEIN"/>
    <property type="match status" value="1"/>
</dbReference>
<dbReference type="Pfam" id="PF03478">
    <property type="entry name" value="Beta-prop_KIB1-4"/>
    <property type="match status" value="1"/>
</dbReference>
<accession>A0ABD3DJH3</accession>
<feature type="domain" description="KIB1-4 beta-propeller" evidence="1">
    <location>
        <begin position="36"/>
        <end position="287"/>
    </location>
</feature>
<sequence>MQSEENRKRELPFLLTQIIQNREINAKQSICRPMESRSQTIFFPDLVKKVVLASSHGWLVLACYFSNHEECCLWNPGSKATIKLPNINYWYCFNKCVLSKAPTEPDCHILFYSTHRFRYGNISFCKIGDDEYVDERHRLVAAASFQGKIYGITNPGYKFVIIDFVGGKMEFRPILMLDREQPFKAPVVKRNWVMRYEIELINSPSDDELLLVTRDTTYNEYFLNDYLEYRVFRVDIKRMKCIEVDDIGDHAILIGYNGNGFCCSSSVANTFKPNSIYYAPHYGTFFDVYDLDEKSTTSCLPPGVVNLTRFCSNCWADLKELSC</sequence>
<evidence type="ECO:0000313" key="3">
    <source>
        <dbReference type="Proteomes" id="UP001632038"/>
    </source>
</evidence>
<dbReference type="PANTHER" id="PTHR40891:SF1">
    <property type="entry name" value="DUF295 DOMAIN-CONTAINING PROTEIN"/>
    <property type="match status" value="1"/>
</dbReference>
<dbReference type="EMBL" id="JAVIJP010000017">
    <property type="protein sequence ID" value="KAL3641169.1"/>
    <property type="molecule type" value="Genomic_DNA"/>
</dbReference>
<dbReference type="InterPro" id="IPR005174">
    <property type="entry name" value="KIB1-4_b-propeller"/>
</dbReference>